<keyword evidence="4" id="KW-0677">Repeat</keyword>
<evidence type="ECO:0000256" key="8">
    <source>
        <dbReference type="ARBA" id="ARBA00023136"/>
    </source>
</evidence>
<dbReference type="InterPro" id="IPR003439">
    <property type="entry name" value="ABC_transporter-like_ATP-bd"/>
</dbReference>
<evidence type="ECO:0000256" key="5">
    <source>
        <dbReference type="ARBA" id="ARBA00022741"/>
    </source>
</evidence>
<feature type="transmembrane region" description="Helical" evidence="9">
    <location>
        <begin position="12"/>
        <end position="35"/>
    </location>
</feature>
<dbReference type="EMBL" id="JARBDR010000440">
    <property type="protein sequence ID" value="KAJ8312999.1"/>
    <property type="molecule type" value="Genomic_DNA"/>
</dbReference>
<comment type="subcellular location">
    <subcellularLocation>
        <location evidence="1">Endomembrane system</location>
        <topology evidence="1">Multi-pass membrane protein</topology>
    </subcellularLocation>
</comment>
<dbReference type="PROSITE" id="PS50929">
    <property type="entry name" value="ABC_TM1F"/>
    <property type="match status" value="1"/>
</dbReference>
<evidence type="ECO:0000313" key="13">
    <source>
        <dbReference type="Proteomes" id="UP001217089"/>
    </source>
</evidence>
<dbReference type="Proteomes" id="UP001217089">
    <property type="component" value="Unassembled WGS sequence"/>
</dbReference>
<gene>
    <name evidence="12" type="ORF">KUTeg_010372</name>
</gene>
<keyword evidence="8 9" id="KW-0472">Membrane</keyword>
<proteinExistence type="predicted"/>
<accession>A0ABQ9F6J3</accession>
<dbReference type="PROSITE" id="PS50893">
    <property type="entry name" value="ABC_TRANSPORTER_2"/>
    <property type="match status" value="1"/>
</dbReference>
<dbReference type="InterPro" id="IPR011527">
    <property type="entry name" value="ABC1_TM_dom"/>
</dbReference>
<comment type="caution">
    <text evidence="12">The sequence shown here is derived from an EMBL/GenBank/DDBJ whole genome shotgun (WGS) entry which is preliminary data.</text>
</comment>
<dbReference type="InterPro" id="IPR036640">
    <property type="entry name" value="ABC1_TM_sf"/>
</dbReference>
<evidence type="ECO:0000256" key="6">
    <source>
        <dbReference type="ARBA" id="ARBA00022840"/>
    </source>
</evidence>
<protein>
    <submittedName>
        <fullName evidence="12">Uncharacterized protein</fullName>
    </submittedName>
</protein>
<evidence type="ECO:0000256" key="3">
    <source>
        <dbReference type="ARBA" id="ARBA00022692"/>
    </source>
</evidence>
<dbReference type="Gene3D" id="3.40.50.300">
    <property type="entry name" value="P-loop containing nucleotide triphosphate hydrolases"/>
    <property type="match status" value="2"/>
</dbReference>
<dbReference type="Pfam" id="PF00005">
    <property type="entry name" value="ABC_tran"/>
    <property type="match status" value="1"/>
</dbReference>
<evidence type="ECO:0000256" key="2">
    <source>
        <dbReference type="ARBA" id="ARBA00022448"/>
    </source>
</evidence>
<keyword evidence="6" id="KW-0067">ATP-binding</keyword>
<dbReference type="Pfam" id="PF00664">
    <property type="entry name" value="ABC_membrane"/>
    <property type="match status" value="1"/>
</dbReference>
<dbReference type="PANTHER" id="PTHR24223:SF443">
    <property type="entry name" value="MULTIDRUG-RESISTANCE LIKE PROTEIN 1, ISOFORM I"/>
    <property type="match status" value="1"/>
</dbReference>
<dbReference type="SUPFAM" id="SSF90123">
    <property type="entry name" value="ABC transporter transmembrane region"/>
    <property type="match status" value="1"/>
</dbReference>
<evidence type="ECO:0000313" key="12">
    <source>
        <dbReference type="EMBL" id="KAJ8312999.1"/>
    </source>
</evidence>
<evidence type="ECO:0000256" key="4">
    <source>
        <dbReference type="ARBA" id="ARBA00022737"/>
    </source>
</evidence>
<keyword evidence="2" id="KW-0813">Transport</keyword>
<keyword evidence="3 9" id="KW-0812">Transmembrane</keyword>
<sequence>MAVDCQRIQDTFTYLWSIMSVPVQTAIGIFLLWQIVGPSCLAGLVVLILLVPINSYVAVKQRQLQGEVMRWKGARTKLMNEVLNGIKVLKMYAWELPFQDKILALRRHELKKLIKIAFLQGFSTFCWLLAPFIVTLATFATFLLMSKSHFFTAKKAFVALALFNILRLPINLLSQTISVAVQVKFAIETERGTFTWERSITQATLREINLKIPEGHLVAVVGQVGSGKSSLISAMLGEMQKLQGKVTLKGTVAYVPQSAWIQNATLMDNILFGKTFLHKKYKKVLEACALGPDLDILPGRDLIEIGEKTRVLVTHGVHWLPMVDTIVVMVNGRISEIGSYEDLMSHDGPFAQFLKTYLTMDVRSEINDQEFF</sequence>
<feature type="transmembrane region" description="Helical" evidence="9">
    <location>
        <begin position="41"/>
        <end position="59"/>
    </location>
</feature>
<keyword evidence="5" id="KW-0547">Nucleotide-binding</keyword>
<dbReference type="SUPFAM" id="SSF52540">
    <property type="entry name" value="P-loop containing nucleoside triphosphate hydrolases"/>
    <property type="match status" value="1"/>
</dbReference>
<feature type="domain" description="ABC transporter" evidence="10">
    <location>
        <begin position="187"/>
        <end position="356"/>
    </location>
</feature>
<keyword evidence="7 9" id="KW-1133">Transmembrane helix</keyword>
<keyword evidence="13" id="KW-1185">Reference proteome</keyword>
<feature type="domain" description="ABC transmembrane type-1" evidence="11">
    <location>
        <begin position="1"/>
        <end position="182"/>
    </location>
</feature>
<evidence type="ECO:0000256" key="1">
    <source>
        <dbReference type="ARBA" id="ARBA00004127"/>
    </source>
</evidence>
<organism evidence="12 13">
    <name type="scientific">Tegillarca granosa</name>
    <name type="common">Malaysian cockle</name>
    <name type="synonym">Anadara granosa</name>
    <dbReference type="NCBI Taxonomy" id="220873"/>
    <lineage>
        <taxon>Eukaryota</taxon>
        <taxon>Metazoa</taxon>
        <taxon>Spiralia</taxon>
        <taxon>Lophotrochozoa</taxon>
        <taxon>Mollusca</taxon>
        <taxon>Bivalvia</taxon>
        <taxon>Autobranchia</taxon>
        <taxon>Pteriomorphia</taxon>
        <taxon>Arcoida</taxon>
        <taxon>Arcoidea</taxon>
        <taxon>Arcidae</taxon>
        <taxon>Tegillarca</taxon>
    </lineage>
</organism>
<name>A0ABQ9F6J3_TEGGR</name>
<dbReference type="InterPro" id="IPR027417">
    <property type="entry name" value="P-loop_NTPase"/>
</dbReference>
<evidence type="ECO:0000259" key="10">
    <source>
        <dbReference type="PROSITE" id="PS50893"/>
    </source>
</evidence>
<dbReference type="PANTHER" id="PTHR24223">
    <property type="entry name" value="ATP-BINDING CASSETTE SUB-FAMILY C"/>
    <property type="match status" value="1"/>
</dbReference>
<evidence type="ECO:0000256" key="9">
    <source>
        <dbReference type="SAM" id="Phobius"/>
    </source>
</evidence>
<evidence type="ECO:0000259" key="11">
    <source>
        <dbReference type="PROSITE" id="PS50929"/>
    </source>
</evidence>
<dbReference type="Gene3D" id="1.20.1560.10">
    <property type="entry name" value="ABC transporter type 1, transmembrane domain"/>
    <property type="match status" value="1"/>
</dbReference>
<dbReference type="InterPro" id="IPR050173">
    <property type="entry name" value="ABC_transporter_C-like"/>
</dbReference>
<reference evidence="12 13" key="1">
    <citation type="submission" date="2022-12" db="EMBL/GenBank/DDBJ databases">
        <title>Chromosome-level genome of Tegillarca granosa.</title>
        <authorList>
            <person name="Kim J."/>
        </authorList>
    </citation>
    <scope>NUCLEOTIDE SEQUENCE [LARGE SCALE GENOMIC DNA]</scope>
    <source>
        <strain evidence="12">Teg-2019</strain>
        <tissue evidence="12">Adductor muscle</tissue>
    </source>
</reference>
<evidence type="ECO:0000256" key="7">
    <source>
        <dbReference type="ARBA" id="ARBA00022989"/>
    </source>
</evidence>
<feature type="transmembrane region" description="Helical" evidence="9">
    <location>
        <begin position="116"/>
        <end position="144"/>
    </location>
</feature>